<evidence type="ECO:0000313" key="1">
    <source>
        <dbReference type="EMBL" id="MDU8998732.1"/>
    </source>
</evidence>
<proteinExistence type="predicted"/>
<gene>
    <name evidence="1" type="ORF">PU648_41500</name>
</gene>
<protein>
    <submittedName>
        <fullName evidence="1">Uncharacterized protein</fullName>
    </submittedName>
</protein>
<name>A0ABU3UXU5_9ACTN</name>
<reference evidence="1 2" key="1">
    <citation type="submission" date="2023-02" db="EMBL/GenBank/DDBJ databases">
        <authorList>
            <person name="Maleckis M."/>
        </authorList>
    </citation>
    <scope>NUCLEOTIDE SEQUENCE [LARGE SCALE GENOMIC DNA]</scope>
    <source>
        <strain evidence="1 2">P8-A2</strain>
    </source>
</reference>
<comment type="caution">
    <text evidence="1">The sequence shown here is derived from an EMBL/GenBank/DDBJ whole genome shotgun (WGS) entry which is preliminary data.</text>
</comment>
<dbReference type="Proteomes" id="UP001257627">
    <property type="component" value="Unassembled WGS sequence"/>
</dbReference>
<sequence>MIDFMPYATTLFSQQVHQEKTLRGRPSVIYTGKGVDCGRKRPASTTGVVLISTQNGHVDISLIIEFHLLSRTNLVLAALA</sequence>
<evidence type="ECO:0000313" key="2">
    <source>
        <dbReference type="Proteomes" id="UP001257627"/>
    </source>
</evidence>
<dbReference type="RefSeq" id="WP_316735382.1">
    <property type="nucleotide sequence ID" value="NZ_JARAKF010000001.1"/>
</dbReference>
<accession>A0ABU3UXU5</accession>
<keyword evidence="2" id="KW-1185">Reference proteome</keyword>
<dbReference type="EMBL" id="JARAKF010000001">
    <property type="protein sequence ID" value="MDU8998732.1"/>
    <property type="molecule type" value="Genomic_DNA"/>
</dbReference>
<organism evidence="1 2">
    <name type="scientific">Streptomyces mirabilis</name>
    <dbReference type="NCBI Taxonomy" id="68239"/>
    <lineage>
        <taxon>Bacteria</taxon>
        <taxon>Bacillati</taxon>
        <taxon>Actinomycetota</taxon>
        <taxon>Actinomycetes</taxon>
        <taxon>Kitasatosporales</taxon>
        <taxon>Streptomycetaceae</taxon>
        <taxon>Streptomyces</taxon>
    </lineage>
</organism>